<feature type="transmembrane region" description="Helical" evidence="14">
    <location>
        <begin position="165"/>
        <end position="190"/>
    </location>
</feature>
<dbReference type="InterPro" id="IPR000276">
    <property type="entry name" value="GPCR_Rhodpsn"/>
</dbReference>
<evidence type="ECO:0000256" key="14">
    <source>
        <dbReference type="SAM" id="Phobius"/>
    </source>
</evidence>
<accession>A0AAD1WGE5</accession>
<dbReference type="Pfam" id="PF00001">
    <property type="entry name" value="7tm_1"/>
    <property type="match status" value="1"/>
</dbReference>
<keyword evidence="10 12" id="KW-0807">Transducer</keyword>
<keyword evidence="9 12" id="KW-0675">Receptor</keyword>
<feature type="transmembrane region" description="Helical" evidence="14">
    <location>
        <begin position="289"/>
        <end position="312"/>
    </location>
</feature>
<feature type="transmembrane region" description="Helical" evidence="14">
    <location>
        <begin position="339"/>
        <end position="359"/>
    </location>
</feature>
<dbReference type="SUPFAM" id="SSF81321">
    <property type="entry name" value="Family A G protein-coupled receptor-like"/>
    <property type="match status" value="1"/>
</dbReference>
<evidence type="ECO:0000256" key="7">
    <source>
        <dbReference type="ARBA" id="ARBA00023139"/>
    </source>
</evidence>
<dbReference type="InterPro" id="IPR003984">
    <property type="entry name" value="NT_rcpt"/>
</dbReference>
<evidence type="ECO:0000256" key="2">
    <source>
        <dbReference type="ARBA" id="ARBA00022475"/>
    </source>
</evidence>
<dbReference type="CDD" id="cd15355">
    <property type="entry name" value="7tmA_NTSR1"/>
    <property type="match status" value="1"/>
</dbReference>
<evidence type="ECO:0000256" key="13">
    <source>
        <dbReference type="SAM" id="MobiDB-lite"/>
    </source>
</evidence>
<feature type="transmembrane region" description="Helical" evidence="14">
    <location>
        <begin position="202"/>
        <end position="220"/>
    </location>
</feature>
<comment type="subcellular location">
    <subcellularLocation>
        <location evidence="1">Cell membrane</location>
        <topology evidence="1">Multi-pass membrane protein</topology>
    </subcellularLocation>
</comment>
<dbReference type="PRINTS" id="PR01480">
    <property type="entry name" value="NEUROTENSN1R"/>
</dbReference>
<keyword evidence="6 14" id="KW-0472">Membrane</keyword>
<evidence type="ECO:0000313" key="17">
    <source>
        <dbReference type="Proteomes" id="UP001295444"/>
    </source>
</evidence>
<sequence>MEEYTSISRYCVSAGRNTTLYSGTASVQVWKHLYIQPGTVSVQVWKHLYSQILHQCREKYTSVTRYCISAGTAYGNTYISRQVLCTASVQVLHQFSQVPRQCRYCISAARYCISAGTVSVQPGTVSVQVQDYLLATNLSNLSDLATGHIVSEDDLDVNTHLFSKVLVTIIYLALFVLGCTGNAVTAYTLLGRRSLQHLQSTVHYHLSSLALSDLLILLLSMPIETYNFIWVHHPWAFGDPVCRGYYYLRDTCTYATALNIASLSVERYMAMCHPFKAKSIMSRSRTKKLIALIWLASGLLATPMIFTMGQIYGLGKEDPDHLICTRTADMATFKTVIQVNAFLSFVFPMVVISVLNTIIANQLIIMVKQSQQENQVCTIGGQQTVLNMPMEPSRIQSLKHGVRVLRVVVIAFVVCWLPYHVRRLMFCYVPSEMWTDALNDFYHYFYMLTNVLFYVSSTINPILYNLVSANFRQTFVSTLSVLCPPWRRKKSHPSFTRKSNSISSTNHTFSTQITRETPY</sequence>
<keyword evidence="17" id="KW-1185">Reference proteome</keyword>
<feature type="compositionally biased region" description="Polar residues" evidence="13">
    <location>
        <begin position="493"/>
        <end position="519"/>
    </location>
</feature>
<dbReference type="PROSITE" id="PS50262">
    <property type="entry name" value="G_PROTEIN_RECEP_F1_2"/>
    <property type="match status" value="1"/>
</dbReference>
<dbReference type="GO" id="GO:0016492">
    <property type="term" value="F:G protein-coupled neurotensin receptor activity"/>
    <property type="evidence" value="ECO:0007669"/>
    <property type="project" value="InterPro"/>
</dbReference>
<feature type="transmembrane region" description="Helical" evidence="14">
    <location>
        <begin position="441"/>
        <end position="463"/>
    </location>
</feature>
<evidence type="ECO:0000256" key="11">
    <source>
        <dbReference type="ARBA" id="ARBA00023288"/>
    </source>
</evidence>
<organism evidence="16 17">
    <name type="scientific">Pelobates cultripes</name>
    <name type="common">Western spadefoot toad</name>
    <dbReference type="NCBI Taxonomy" id="61616"/>
    <lineage>
        <taxon>Eukaryota</taxon>
        <taxon>Metazoa</taxon>
        <taxon>Chordata</taxon>
        <taxon>Craniata</taxon>
        <taxon>Vertebrata</taxon>
        <taxon>Euteleostomi</taxon>
        <taxon>Amphibia</taxon>
        <taxon>Batrachia</taxon>
        <taxon>Anura</taxon>
        <taxon>Pelobatoidea</taxon>
        <taxon>Pelobatidae</taxon>
        <taxon>Pelobates</taxon>
    </lineage>
</organism>
<evidence type="ECO:0000256" key="9">
    <source>
        <dbReference type="ARBA" id="ARBA00023170"/>
    </source>
</evidence>
<dbReference type="Proteomes" id="UP001295444">
    <property type="component" value="Chromosome 06"/>
</dbReference>
<evidence type="ECO:0000256" key="4">
    <source>
        <dbReference type="ARBA" id="ARBA00022989"/>
    </source>
</evidence>
<dbReference type="AlphaFoldDB" id="A0AAD1WGE5"/>
<evidence type="ECO:0000256" key="1">
    <source>
        <dbReference type="ARBA" id="ARBA00004651"/>
    </source>
</evidence>
<keyword evidence="2" id="KW-1003">Cell membrane</keyword>
<dbReference type="Gene3D" id="1.20.1070.10">
    <property type="entry name" value="Rhodopsin 7-helix transmembrane proteins"/>
    <property type="match status" value="1"/>
</dbReference>
<keyword evidence="8" id="KW-1015">Disulfide bond</keyword>
<comment type="similarity">
    <text evidence="12">Belongs to the G-protein coupled receptor 1 family.</text>
</comment>
<keyword evidence="4 14" id="KW-1133">Transmembrane helix</keyword>
<proteinExistence type="inferred from homology"/>
<feature type="transmembrane region" description="Helical" evidence="14">
    <location>
        <begin position="404"/>
        <end position="421"/>
    </location>
</feature>
<evidence type="ECO:0000256" key="12">
    <source>
        <dbReference type="RuleBase" id="RU000688"/>
    </source>
</evidence>
<name>A0AAD1WGE5_PELCU</name>
<evidence type="ECO:0000256" key="3">
    <source>
        <dbReference type="ARBA" id="ARBA00022692"/>
    </source>
</evidence>
<evidence type="ECO:0000256" key="6">
    <source>
        <dbReference type="ARBA" id="ARBA00023136"/>
    </source>
</evidence>
<keyword evidence="3 12" id="KW-0812">Transmembrane</keyword>
<dbReference type="PANTHER" id="PTHR24243:SF9">
    <property type="entry name" value="NEUROTENSIN RECEPTOR TYPE 1"/>
    <property type="match status" value="1"/>
</dbReference>
<dbReference type="InterPro" id="IPR017452">
    <property type="entry name" value="GPCR_Rhodpsn_7TM"/>
</dbReference>
<dbReference type="PROSITE" id="PS00237">
    <property type="entry name" value="G_PROTEIN_RECEP_F1_1"/>
    <property type="match status" value="1"/>
</dbReference>
<feature type="domain" description="G-protein coupled receptors family 1 profile" evidence="15">
    <location>
        <begin position="181"/>
        <end position="464"/>
    </location>
</feature>
<evidence type="ECO:0000256" key="10">
    <source>
        <dbReference type="ARBA" id="ARBA00023224"/>
    </source>
</evidence>
<keyword evidence="5 12" id="KW-0297">G-protein coupled receptor</keyword>
<dbReference type="PRINTS" id="PR00237">
    <property type="entry name" value="GPCRRHODOPSN"/>
</dbReference>
<gene>
    <name evidence="16" type="ORF">PECUL_23A057391</name>
</gene>
<dbReference type="GO" id="GO:0005886">
    <property type="term" value="C:plasma membrane"/>
    <property type="evidence" value="ECO:0007669"/>
    <property type="project" value="UniProtKB-SubCell"/>
</dbReference>
<evidence type="ECO:0000259" key="15">
    <source>
        <dbReference type="PROSITE" id="PS50262"/>
    </source>
</evidence>
<dbReference type="EMBL" id="OW240917">
    <property type="protein sequence ID" value="CAH2303131.1"/>
    <property type="molecule type" value="Genomic_DNA"/>
</dbReference>
<feature type="region of interest" description="Disordered" evidence="13">
    <location>
        <begin position="491"/>
        <end position="519"/>
    </location>
</feature>
<evidence type="ECO:0000256" key="5">
    <source>
        <dbReference type="ARBA" id="ARBA00023040"/>
    </source>
</evidence>
<reference evidence="16" key="1">
    <citation type="submission" date="2022-03" db="EMBL/GenBank/DDBJ databases">
        <authorList>
            <person name="Alioto T."/>
            <person name="Alioto T."/>
            <person name="Gomez Garrido J."/>
        </authorList>
    </citation>
    <scope>NUCLEOTIDE SEQUENCE</scope>
</reference>
<protein>
    <submittedName>
        <fullName evidence="16">Neurotensin receptor type 1</fullName>
    </submittedName>
</protein>
<keyword evidence="11" id="KW-0449">Lipoprotein</keyword>
<dbReference type="InterPro" id="IPR003985">
    <property type="entry name" value="NT1_rcpt"/>
</dbReference>
<evidence type="ECO:0000313" key="16">
    <source>
        <dbReference type="EMBL" id="CAH2303131.1"/>
    </source>
</evidence>
<dbReference type="PANTHER" id="PTHR24243">
    <property type="entry name" value="G-PROTEIN COUPLED RECEPTOR"/>
    <property type="match status" value="1"/>
</dbReference>
<dbReference type="PRINTS" id="PR01479">
    <property type="entry name" value="NEUROTENSINR"/>
</dbReference>
<evidence type="ECO:0000256" key="8">
    <source>
        <dbReference type="ARBA" id="ARBA00023157"/>
    </source>
</evidence>
<keyword evidence="7" id="KW-0564">Palmitate</keyword>